<feature type="domain" description="PX" evidence="4">
    <location>
        <begin position="2054"/>
        <end position="2176"/>
    </location>
</feature>
<evidence type="ECO:0000256" key="1">
    <source>
        <dbReference type="SAM" id="Coils"/>
    </source>
</evidence>
<feature type="region of interest" description="Disordered" evidence="2">
    <location>
        <begin position="1976"/>
        <end position="2011"/>
    </location>
</feature>
<dbReference type="InterPro" id="IPR001683">
    <property type="entry name" value="PX_dom"/>
</dbReference>
<feature type="compositionally biased region" description="Gly residues" evidence="2">
    <location>
        <begin position="2859"/>
        <end position="2871"/>
    </location>
</feature>
<feature type="region of interest" description="Disordered" evidence="2">
    <location>
        <begin position="2947"/>
        <end position="2999"/>
    </location>
</feature>
<feature type="region of interest" description="Disordered" evidence="2">
    <location>
        <begin position="3356"/>
        <end position="3375"/>
    </location>
</feature>
<feature type="compositionally biased region" description="Low complexity" evidence="2">
    <location>
        <begin position="1763"/>
        <end position="1772"/>
    </location>
</feature>
<dbReference type="PANTHER" id="PTHR48148:SF2">
    <property type="entry name" value="PA14 DOMAIN-CONTAINING PROTEIN"/>
    <property type="match status" value="1"/>
</dbReference>
<feature type="compositionally biased region" description="Low complexity" evidence="2">
    <location>
        <begin position="1980"/>
        <end position="1989"/>
    </location>
</feature>
<feature type="region of interest" description="Disordered" evidence="2">
    <location>
        <begin position="2025"/>
        <end position="2051"/>
    </location>
</feature>
<feature type="region of interest" description="Disordered" evidence="2">
    <location>
        <begin position="838"/>
        <end position="876"/>
    </location>
</feature>
<dbReference type="EMBL" id="VLTL01000118">
    <property type="protein sequence ID" value="KAA0159893.1"/>
    <property type="molecule type" value="Genomic_DNA"/>
</dbReference>
<feature type="region of interest" description="Disordered" evidence="2">
    <location>
        <begin position="3139"/>
        <end position="3170"/>
    </location>
</feature>
<evidence type="ECO:0000259" key="4">
    <source>
        <dbReference type="PROSITE" id="PS50195"/>
    </source>
</evidence>
<feature type="region of interest" description="Disordered" evidence="2">
    <location>
        <begin position="2635"/>
        <end position="2743"/>
    </location>
</feature>
<feature type="region of interest" description="Disordered" evidence="2">
    <location>
        <begin position="636"/>
        <end position="680"/>
    </location>
</feature>
<dbReference type="InterPro" id="IPR036871">
    <property type="entry name" value="PX_dom_sf"/>
</dbReference>
<feature type="compositionally biased region" description="Low complexity" evidence="2">
    <location>
        <begin position="3444"/>
        <end position="3458"/>
    </location>
</feature>
<feature type="region of interest" description="Disordered" evidence="2">
    <location>
        <begin position="1391"/>
        <end position="1446"/>
    </location>
</feature>
<feature type="compositionally biased region" description="Basic and acidic residues" evidence="2">
    <location>
        <begin position="2637"/>
        <end position="2658"/>
    </location>
</feature>
<feature type="transmembrane region" description="Helical" evidence="3">
    <location>
        <begin position="23"/>
        <end position="45"/>
    </location>
</feature>
<keyword evidence="3" id="KW-0472">Membrane</keyword>
<sequence length="4124" mass="422485">MHPRALATRESIGSLYPVRCSRAVAEGAIVSLVLGLSLVATFILVSDPEIPDENRLLAVEGASGLFVAAVAGIAYLLTACMSRVSASSRFGADSRPGTPAWARDAARVQAFDQGGMDSLRQAFARIERPSGDTITMADARRLAVAKAAALQEEVDLVNRRIAQDLREVGIKWRADDYLDDQPQDGDEDGDADGDDGELGGVGLPSQGSSVTEAVERSRARQQAEARDRLREQRAEQSGKLARTAGKKPVTSSGDFPDGVPAEVMVDARAPGSAVHGVRRLLMTHEEREEDSAAMREEALDHWQGAAGGAGRIASGARKPRPLSADEESKANLSGVDISAFGDGLAALESGVSAARKTFKTLLGKLRTAFDKKGQAQLAVLRAEVEAAEARMVELQKKLGRTRRQGEALAAELQRQRTVAENTLKRLRAAVEACQEAEAAAREAKELRFVAEREAASAKADLTGSMAETARLEVMLKGAQGEAERLREMVAEAETSAAGRPGKEEWAASQLEAARNEARTQRLEDDLKEAAKARAELERTAVAERQEAALTKSRLEGRLKDLQDDLREARGRAEQAVTGGAGEVRKAKEAAELAAKEAKEAIARAEAAEGQTAKLALAQAEAAKAARDAAAAQEAAKAAEERAEAATQRALAAEERAELAGSRAQTAESKARSADEEAGRLRSRLGVSAAAAAEAEALREGLRTAEKEAAEAKARAAQAEALSSEATSAREEAAAELARAAERAAAETSRVSAALQAAEEAAAEAVRGQERAARRAEEAEAKAAAAEQRAQTAVAEARHEAEAKAAAEARAEQAEAAVSAAREQADAAAAAAAAATAASSATATTEDTSAGRSSAEPATDEAESRAAASQGGMTGAARSSAEFQARLVEIDELKASLAAAQAAEHASKDAAAKLESALAEAVAARGQAEDAAKEEERLRREAEAARRLDAEAAAARAEESAAAGRKEATAAVVAEAASLRAKLELAEEGAGALRAQLESAQAAERQAADRAAQAAAAATRAEDEAAALRDEAEAARAAEAAAKAAVDAVAAGSDGSGATGAAKALVRAQRAAASAAQAASSRAIAAAKRADQARADAEEATAALTAANDEARKLRARLSRVAADLRRAGEEAQAAAAERDAAEHEVKHWRREASAALAEAERLKIEVSINAAAVAEAAAARAALRDARHRLAAAQWAVSQERVAERRARAQSAFMGQQLAQAQEELQATLEALDASRERGAAREAMLADTAARSRALVSRLKDMLVTSMTSAVHADARVRALEQASGGWEDGPPQGVRGTQLVVVGDTPRSPVRAESRNSRTWRALHAVAEAEAAAIPMGATVPRVGSSRAGGRAAEALVAASPSRPLSRTAPAGAVASLGADAALSGRRPSSAASAAGMSSAAAPWGDAQPEPGAGGSATATSRGELDQQPAARRRAHAAGASSSARALRFGDDGFDAPGAVLPVDEPAAACRPSDGERSQGAGGRIPSSPLRVPAPGDGSSDGGPRSPAETLERTPARQTGLGGRGRDANAGAPSARALRSGRRPSPHLSTHSLATSEGAARYGPAGYRSSSAQPVFASGSRRARETGLMDDLPSHRLRTGNSSTGRPTAASMSGVLHGAGAGRVSADHLAPPGLGFSPHSRPQQGADQRWAGGSLDALPTSASPSIQGAMGSSSFTAGATAARSGSMAAGMERRASNVAALGPRASVSKAYAVLGMQMPSPKVVQAPDQTDAQIRASLGIERRSPRSGPVDSRHSPKGPRSPEASRPSAPLVHPHVRAWGSAAKSALGRPSSASWAGSGGAGRSPHAASTPRMSSDVASRFASLSSVPEAEGPEGAAAAEAADAAAAAAAAAAGGFSERQQPVDAPPQPVIASSHSPRSSGHAPVGRPGDSWRHHRQSASSALDGATRAGRLPGGRASVAASELPPSRDYGASPDTASPAPGSSMSWRHGAVPGVPRSASAAPVLGVSAAGATLPRWSMGGDSSSRGDGSGGDHEAGAASQRVSDAAGAGHAVARAVDAALGGLPAHRGGQPSLRRQAAPPEEPDLPLSSPIGVQIVDVGWRATGTGTSGHVVFLLEVTTGVRAWHLQRRFSEFAALHRCLEAAVAADAAIASRIELPRFPSREVVRTAVQGAAALGHERKSLLQAYLNSVVRRPELWAACDELVFFLDDRRRTLSLQVALRRLLRTLGAVTDVLEQATEAWEEVQAAKRAGRSANLDAHDEETMQQRVVAADKERTRILVRVKAVSEAIAAQALVTLGGPARHAVPPPADGGKQHSSGSAAAAAAAAGGGSAAPAPAAASAKGKSSAGKGGAGQDDASAGAEAAPDAEGASKTASPSRPKGATAAALELRSDQTAGGWGAKTDSGAASGHSGGGGGASLANASVALRRAVLTVERQALVAAGRSAEGTSAVLSPETLRDISASARLLVRTARHLALRCGMDAPAAGAAAGPAEESSAPNGAKRLSDRSNGAVPSAASAQHAAAAASAAAAAAAPAGSVPGSGSGGDLPERQKQRQLLNELLRMDGASSRMGPGSPFRQLLDASDELASALVTTGAARARRAEIMLLTRRLVRDAIGCEAAATASSASLTYGPSSPIEMTAVVPSTSSLSSAWFTSLTEYTARVAATHQRVARSVAREEHRAQRRVAAERASERMAGRLSVPVEGSEGDSDDGAPTPKPARQAPSLANMGAQPRTYASGVPSYLMGPDEPRQGRSAAAPHRPRGAIGKDSKLAGAGAPSGEHDSQLALLALQRAAVRRKETPQDLLARAPLSRSDAPDGDGDESAAPSLATSADDRPDVTWESGRDGPPGGAFASRQALTAGVAAASEASSGSVGLGMGSRSKRPSLRSERGSYSSRGGGMYDGDGSSSAGGGFDAGARLGARSIDSDGLAGFGLDAASSTATSGAGDGAAADIGSLPGWMFARDGHLMLIRNAGFVPEVSLRLAGEPDGEGETPREGEAAAGRSGGRSPSAGSLRSRGSAGSRWRRSQRRSLGSSPDLSVLATAEDAILAAVTGPVVRWRVDNTLVELRANDWHGVAMARWVEHMDRQTDSAVMALWEAKASEARMGATINAKKRAAEARAAARREGRDPAAAAAAVLSGADADEYLPGLPPRPQAHLLKRSFVLLRSWLEIDTRGLEEDGTPAPSAAQPSPPDQPERRPRRGPMLGAQATCVPHDVLAVMIAGILAESMQQVRDDEEARQERRRSTSFSAGGGGDKRPAAQAVPRRVGGLGLLTHPLQVVAAVATRFGRGLAAALLTGSAVVTADGPVDLGTYRAWLRGTPVARQPPDVDAWSAHLREFSAGCDLAERRARQAAQAASDGLAPRAVLPTGVGVPTAAQPRDGLVPDDLLRDALDAFRPPPPPPPGADPNEDATLLVVSPVAPWRNLSAAASPLLATSFLLCLRGAARRIVLGLERAEARHTAQTASAPDLGEPPASDDPVVAAGSGDADSVASPSVPPTASPGVSSAGASPALNASAVASKALSPASTGDSPPPSPGILPRLDADATSARAGGGSRLARHSSASSMSAGARRDLARSLFGPRLVESTPLDETRRPDLRTHPLQRRAAVAFETFSPSASTCPRPDVPDDADDIAPADKRPRPAPVKDLPLLALTGIHRDGRSLHPLTHIPQFPADHPFHAYRSAALEAREAESMLDQMRASGEPIADDGSAVTAVFGGRTAAALSLIRQVKVRVAAMPPTPLPASLLDPQCRSALHDDSPDFITLTVAQAIAATMMRGPRSALTHPVFGDGLRASAEEALRTDADEPGAGPSKGRSSRSRRRPAQATKGRAAVLNPEADWWRTHEDAAGVGVRLFLLSHASAIDALSKGVALPTPSPLPARPLQATDSLIDSDIDMLWTVMTGRLTVGGIISILYRELRWTGHLSIAQLGKALRTASGWSHLPDKVKDRLGGLKRFITRFPAAFHVGFNHPFNPQVCLRDSVGVFLWISMEPDEATAVGLAKVTSKKKSRGKGKNKGHAGAADAGSVHTGSGFAGGRDTPSSRDTSADHGPPQRYAGPDSAAGRFGFGPGPAPFTGRSPAPGMSIRPAYGFASAVYSVPHSAAYGASDVIVVPSPDDVPAGPTSNLPPAPPGSVYLYTADGTPLLVSAAALTALATGQRPG</sequence>
<dbReference type="Proteomes" id="UP000324907">
    <property type="component" value="Unassembled WGS sequence"/>
</dbReference>
<feature type="region of interest" description="Disordered" evidence="2">
    <location>
        <begin position="3426"/>
        <end position="3536"/>
    </location>
</feature>
<feature type="region of interest" description="Disordered" evidence="2">
    <location>
        <begin position="304"/>
        <end position="327"/>
    </location>
</feature>
<feature type="compositionally biased region" description="Low complexity" evidence="2">
    <location>
        <begin position="2279"/>
        <end position="2310"/>
    </location>
</feature>
<dbReference type="SUPFAM" id="SSF64268">
    <property type="entry name" value="PX domain"/>
    <property type="match status" value="1"/>
</dbReference>
<feature type="compositionally biased region" description="Low complexity" evidence="2">
    <location>
        <begin position="3524"/>
        <end position="3533"/>
    </location>
</feature>
<evidence type="ECO:0000256" key="3">
    <source>
        <dbReference type="SAM" id="Phobius"/>
    </source>
</evidence>
<dbReference type="PROSITE" id="PS50195">
    <property type="entry name" value="PX"/>
    <property type="match status" value="1"/>
</dbReference>
<keyword evidence="3" id="KW-0812">Transmembrane</keyword>
<feature type="compositionally biased region" description="Low complexity" evidence="2">
    <location>
        <begin position="838"/>
        <end position="849"/>
    </location>
</feature>
<feature type="compositionally biased region" description="Basic and acidic residues" evidence="2">
    <location>
        <begin position="795"/>
        <end position="808"/>
    </location>
</feature>
<feature type="compositionally biased region" description="Low complexity" evidence="2">
    <location>
        <begin position="1495"/>
        <end position="1510"/>
    </location>
</feature>
<feature type="region of interest" description="Disordered" evidence="2">
    <location>
        <begin position="1632"/>
        <end position="1675"/>
    </location>
</feature>
<reference evidence="5 6" key="1">
    <citation type="submission" date="2019-07" db="EMBL/GenBank/DDBJ databases">
        <title>Genomes of Cafeteria roenbergensis.</title>
        <authorList>
            <person name="Fischer M.G."/>
            <person name="Hackl T."/>
            <person name="Roman M."/>
        </authorList>
    </citation>
    <scope>NUCLEOTIDE SEQUENCE [LARGE SCALE GENOMIC DNA]</scope>
    <source>
        <strain evidence="5 6">RCC970-E3</strain>
    </source>
</reference>
<feature type="region of interest" description="Disordered" evidence="2">
    <location>
        <begin position="1740"/>
        <end position="1817"/>
    </location>
</feature>
<keyword evidence="3" id="KW-1133">Transmembrane helix</keyword>
<feature type="coiled-coil region" evidence="1">
    <location>
        <begin position="1089"/>
        <end position="1165"/>
    </location>
</feature>
<feature type="region of interest" description="Disordered" evidence="2">
    <location>
        <begin position="2264"/>
        <end position="2378"/>
    </location>
</feature>
<feature type="compositionally biased region" description="Pro residues" evidence="2">
    <location>
        <begin position="3361"/>
        <end position="3370"/>
    </location>
</feature>
<feature type="compositionally biased region" description="Acidic residues" evidence="2">
    <location>
        <begin position="177"/>
        <end position="197"/>
    </location>
</feature>
<evidence type="ECO:0000256" key="2">
    <source>
        <dbReference type="SAM" id="MobiDB-lite"/>
    </source>
</evidence>
<feature type="compositionally biased region" description="Basic and acidic residues" evidence="2">
    <location>
        <begin position="668"/>
        <end position="679"/>
    </location>
</feature>
<organism evidence="5 6">
    <name type="scientific">Cafeteria roenbergensis</name>
    <name type="common">Marine flagellate</name>
    <dbReference type="NCBI Taxonomy" id="33653"/>
    <lineage>
        <taxon>Eukaryota</taxon>
        <taxon>Sar</taxon>
        <taxon>Stramenopiles</taxon>
        <taxon>Bigyra</taxon>
        <taxon>Opalozoa</taxon>
        <taxon>Bicosoecida</taxon>
        <taxon>Cafeteriaceae</taxon>
        <taxon>Cafeteria</taxon>
    </lineage>
</organism>
<evidence type="ECO:0000313" key="5">
    <source>
        <dbReference type="EMBL" id="KAA0159893.1"/>
    </source>
</evidence>
<feature type="compositionally biased region" description="Basic and acidic residues" evidence="2">
    <location>
        <begin position="767"/>
        <end position="780"/>
    </location>
</feature>
<evidence type="ECO:0000313" key="6">
    <source>
        <dbReference type="Proteomes" id="UP000324907"/>
    </source>
</evidence>
<feature type="compositionally biased region" description="Low complexity" evidence="2">
    <location>
        <begin position="2962"/>
        <end position="2985"/>
    </location>
</feature>
<feature type="compositionally biased region" description="Low complexity" evidence="2">
    <location>
        <begin position="1391"/>
        <end position="1405"/>
    </location>
</feature>
<feature type="coiled-coil region" evidence="1">
    <location>
        <begin position="982"/>
        <end position="1044"/>
    </location>
</feature>
<feature type="compositionally biased region" description="Low complexity" evidence="2">
    <location>
        <begin position="2317"/>
        <end position="2334"/>
    </location>
</feature>
<feature type="transmembrane region" description="Helical" evidence="3">
    <location>
        <begin position="57"/>
        <end position="77"/>
    </location>
</feature>
<feature type="region of interest" description="Disordered" evidence="2">
    <location>
        <begin position="176"/>
        <end position="258"/>
    </location>
</feature>
<feature type="region of interest" description="Disordered" evidence="2">
    <location>
        <begin position="2761"/>
        <end position="2816"/>
    </location>
</feature>
<dbReference type="PANTHER" id="PTHR48148">
    <property type="entry name" value="KERATINOCYTE PROLINE-RICH PROTEIN"/>
    <property type="match status" value="1"/>
</dbReference>
<feature type="compositionally biased region" description="Low complexity" evidence="2">
    <location>
        <begin position="2448"/>
        <end position="2460"/>
    </location>
</feature>
<feature type="region of interest" description="Disordered" evidence="2">
    <location>
        <begin position="3761"/>
        <end position="3794"/>
    </location>
</feature>
<protein>
    <recommendedName>
        <fullName evidence="4">PX domain-containing protein</fullName>
    </recommendedName>
</protein>
<comment type="caution">
    <text evidence="5">The sequence shown here is derived from an EMBL/GenBank/DDBJ whole genome shotgun (WGS) entry which is preliminary data.</text>
</comment>
<feature type="region of interest" description="Disordered" evidence="2">
    <location>
        <begin position="2448"/>
        <end position="2479"/>
    </location>
</feature>
<dbReference type="Pfam" id="PF00787">
    <property type="entry name" value="PX"/>
    <property type="match status" value="1"/>
</dbReference>
<feature type="region of interest" description="Disordered" evidence="2">
    <location>
        <begin position="1467"/>
        <end position="1616"/>
    </location>
</feature>
<feature type="region of interest" description="Disordered" evidence="2">
    <location>
        <begin position="1855"/>
        <end position="1953"/>
    </location>
</feature>
<accession>A0A5A8D373</accession>
<feature type="region of interest" description="Disordered" evidence="2">
    <location>
        <begin position="767"/>
        <end position="808"/>
    </location>
</feature>
<keyword evidence="1" id="KW-0175">Coiled coil</keyword>
<feature type="compositionally biased region" description="Basic and acidic residues" evidence="2">
    <location>
        <begin position="213"/>
        <end position="236"/>
    </location>
</feature>
<feature type="region of interest" description="Disordered" evidence="2">
    <location>
        <begin position="3577"/>
        <end position="3608"/>
    </location>
</feature>
<dbReference type="GO" id="GO:0035091">
    <property type="term" value="F:phosphatidylinositol binding"/>
    <property type="evidence" value="ECO:0007669"/>
    <property type="project" value="InterPro"/>
</dbReference>
<feature type="compositionally biased region" description="Low complexity" evidence="2">
    <location>
        <begin position="3465"/>
        <end position="3476"/>
    </location>
</feature>
<dbReference type="CDD" id="cd06093">
    <property type="entry name" value="PX_domain"/>
    <property type="match status" value="1"/>
</dbReference>
<name>A0A5A8D373_CAFRO</name>
<feature type="region of interest" description="Disordered" evidence="2">
    <location>
        <begin position="2832"/>
        <end position="2871"/>
    </location>
</feature>
<gene>
    <name evidence="5" type="ORF">FNF28_05621</name>
</gene>
<feature type="compositionally biased region" description="Basic residues" evidence="2">
    <location>
        <begin position="3967"/>
        <end position="3980"/>
    </location>
</feature>
<feature type="region of interest" description="Disordered" evidence="2">
    <location>
        <begin position="3965"/>
        <end position="4042"/>
    </location>
</feature>
<feature type="compositionally biased region" description="Low complexity" evidence="2">
    <location>
        <begin position="781"/>
        <end position="794"/>
    </location>
</feature>
<dbReference type="Gene3D" id="3.30.1520.10">
    <property type="entry name" value="Phox-like domain"/>
    <property type="match status" value="1"/>
</dbReference>
<proteinExistence type="predicted"/>
<dbReference type="SMART" id="SM00312">
    <property type="entry name" value="PX"/>
    <property type="match status" value="1"/>
</dbReference>
<feature type="compositionally biased region" description="Basic and acidic residues" evidence="2">
    <location>
        <begin position="2795"/>
        <end position="2807"/>
    </location>
</feature>
<feature type="region of interest" description="Disordered" evidence="2">
    <location>
        <begin position="3196"/>
        <end position="3224"/>
    </location>
</feature>
<feature type="coiled-coil region" evidence="1">
    <location>
        <begin position="899"/>
        <end position="957"/>
    </location>
</feature>